<proteinExistence type="predicted"/>
<dbReference type="STRING" id="1555112.LIP_2527"/>
<feature type="signal peptide" evidence="1">
    <location>
        <begin position="1"/>
        <end position="20"/>
    </location>
</feature>
<accession>A0A0K2SMX5</accession>
<keyword evidence="4" id="KW-1185">Reference proteome</keyword>
<dbReference type="Gene3D" id="1.10.10.2520">
    <property type="entry name" value="Cell wall hydrolase SleB, domain 1"/>
    <property type="match status" value="1"/>
</dbReference>
<evidence type="ECO:0000313" key="3">
    <source>
        <dbReference type="EMBL" id="BAS28357.1"/>
    </source>
</evidence>
<evidence type="ECO:0000256" key="1">
    <source>
        <dbReference type="SAM" id="SignalP"/>
    </source>
</evidence>
<dbReference type="Gene3D" id="6.20.240.60">
    <property type="match status" value="1"/>
</dbReference>
<dbReference type="Proteomes" id="UP000065807">
    <property type="component" value="Chromosome"/>
</dbReference>
<dbReference type="OrthoDB" id="9785345at2"/>
<dbReference type="AlphaFoldDB" id="A0A0K2SMX5"/>
<dbReference type="PATRIC" id="fig|1555112.3.peg.2566"/>
<feature type="chain" id="PRO_5038967041" evidence="1">
    <location>
        <begin position="21"/>
        <end position="262"/>
    </location>
</feature>
<dbReference type="CDD" id="cd00118">
    <property type="entry name" value="LysM"/>
    <property type="match status" value="2"/>
</dbReference>
<name>A0A0K2SMX5_LIMPI</name>
<dbReference type="PANTHER" id="PTHR33734:SF22">
    <property type="entry name" value="MEMBRANE-BOUND LYTIC MUREIN TRANSGLYCOSYLASE D"/>
    <property type="match status" value="1"/>
</dbReference>
<evidence type="ECO:0000313" key="4">
    <source>
        <dbReference type="Proteomes" id="UP000065807"/>
    </source>
</evidence>
<sequence length="262" mass="28199">MRPRVSLAAAFLALALTWPAAPVGAQGYRIQPGDSLYLIAQRFGTTVDRLRQANNLWTTSEIRAGGWLALPGGLNRAYTVQPGDSLFIVAQKTGTTVEELRRLNNLWGTDEIWAGQVLAVPTAPSPPPAPEPPAPRVRLSPEELDLLSRLVTAEAEGEAYAGQVAVAATVLNRVLDPRYPNTVWDVVYQYWQGIPQFSPVADGRINLPASPVARQAVAEALTGKDPASGALGFYNPLKTSNAWVRSQPVTAAIGNHLFFTVP</sequence>
<dbReference type="Gene3D" id="3.10.350.10">
    <property type="entry name" value="LysM domain"/>
    <property type="match status" value="2"/>
</dbReference>
<reference evidence="4" key="1">
    <citation type="submission" date="2015-07" db="EMBL/GenBank/DDBJ databases">
        <title>Complete genome sequence and phylogenetic analysis of Limnochorda pilosa.</title>
        <authorList>
            <person name="Watanabe M."/>
            <person name="Kojima H."/>
            <person name="Fukui M."/>
        </authorList>
    </citation>
    <scope>NUCLEOTIDE SEQUENCE [LARGE SCALE GENOMIC DNA]</scope>
    <source>
        <strain evidence="4">HC45</strain>
    </source>
</reference>
<dbReference type="GO" id="GO:0016787">
    <property type="term" value="F:hydrolase activity"/>
    <property type="evidence" value="ECO:0007669"/>
    <property type="project" value="InterPro"/>
</dbReference>
<dbReference type="Pfam" id="PF01476">
    <property type="entry name" value="LysM"/>
    <property type="match status" value="2"/>
</dbReference>
<dbReference type="PANTHER" id="PTHR33734">
    <property type="entry name" value="LYSM DOMAIN-CONTAINING GPI-ANCHORED PROTEIN 2"/>
    <property type="match status" value="1"/>
</dbReference>
<dbReference type="InterPro" id="IPR036779">
    <property type="entry name" value="LysM_dom_sf"/>
</dbReference>
<feature type="domain" description="LysM" evidence="2">
    <location>
        <begin position="76"/>
        <end position="120"/>
    </location>
</feature>
<dbReference type="RefSeq" id="WP_068138589.1">
    <property type="nucleotide sequence ID" value="NZ_AP014924.1"/>
</dbReference>
<dbReference type="PROSITE" id="PS51782">
    <property type="entry name" value="LYSM"/>
    <property type="match status" value="2"/>
</dbReference>
<organism evidence="3 4">
    <name type="scientific">Limnochorda pilosa</name>
    <dbReference type="NCBI Taxonomy" id="1555112"/>
    <lineage>
        <taxon>Bacteria</taxon>
        <taxon>Bacillati</taxon>
        <taxon>Bacillota</taxon>
        <taxon>Limnochordia</taxon>
        <taxon>Limnochordales</taxon>
        <taxon>Limnochordaceae</taxon>
        <taxon>Limnochorda</taxon>
    </lineage>
</organism>
<dbReference type="KEGG" id="lpil:LIP_2527"/>
<dbReference type="SMART" id="SM00257">
    <property type="entry name" value="LysM"/>
    <property type="match status" value="2"/>
</dbReference>
<dbReference type="InterPro" id="IPR042047">
    <property type="entry name" value="SleB_dom1"/>
</dbReference>
<keyword evidence="1" id="KW-0732">Signal</keyword>
<evidence type="ECO:0000259" key="2">
    <source>
        <dbReference type="PROSITE" id="PS51782"/>
    </source>
</evidence>
<protein>
    <submittedName>
        <fullName evidence="3">Peptidoglycan-binding protein</fullName>
    </submittedName>
</protein>
<dbReference type="InterPro" id="IPR011105">
    <property type="entry name" value="Cell_wall_hydrolase_SleB"/>
</dbReference>
<dbReference type="InterPro" id="IPR018392">
    <property type="entry name" value="LysM"/>
</dbReference>
<dbReference type="Pfam" id="PF07486">
    <property type="entry name" value="Hydrolase_2"/>
    <property type="match status" value="1"/>
</dbReference>
<gene>
    <name evidence="3" type="ORF">LIP_2527</name>
</gene>
<dbReference type="EMBL" id="AP014924">
    <property type="protein sequence ID" value="BAS28357.1"/>
    <property type="molecule type" value="Genomic_DNA"/>
</dbReference>
<feature type="domain" description="LysM" evidence="2">
    <location>
        <begin position="26"/>
        <end position="70"/>
    </location>
</feature>
<dbReference type="SUPFAM" id="SSF54106">
    <property type="entry name" value="LysM domain"/>
    <property type="match status" value="2"/>
</dbReference>
<reference evidence="4" key="2">
    <citation type="journal article" date="2016" name="Int. J. Syst. Evol. Microbiol.">
        <title>Complete genome sequence and cell structure of Limnochorda pilosa, a Gram-negative spore-former within the phylum Firmicutes.</title>
        <authorList>
            <person name="Watanabe M."/>
            <person name="Kojima H."/>
            <person name="Fukui M."/>
        </authorList>
    </citation>
    <scope>NUCLEOTIDE SEQUENCE [LARGE SCALE GENOMIC DNA]</scope>
    <source>
        <strain evidence="4">HC45</strain>
    </source>
</reference>